<evidence type="ECO:0000256" key="4">
    <source>
        <dbReference type="ARBA" id="ARBA00022722"/>
    </source>
</evidence>
<reference evidence="13" key="1">
    <citation type="journal article" date="2021" name="PeerJ">
        <title>Extensive microbial diversity within the chicken gut microbiome revealed by metagenomics and culture.</title>
        <authorList>
            <person name="Gilroy R."/>
            <person name="Ravi A."/>
            <person name="Getino M."/>
            <person name="Pursley I."/>
            <person name="Horton D.L."/>
            <person name="Alikhan N.F."/>
            <person name="Baker D."/>
            <person name="Gharbi K."/>
            <person name="Hall N."/>
            <person name="Watson M."/>
            <person name="Adriaenssens E.M."/>
            <person name="Foster-Nyarko E."/>
            <person name="Jarju S."/>
            <person name="Secka A."/>
            <person name="Antonio M."/>
            <person name="Oren A."/>
            <person name="Chaudhuri R.R."/>
            <person name="La Ragione R."/>
            <person name="Hildebrand F."/>
            <person name="Pallen M.J."/>
        </authorList>
    </citation>
    <scope>NUCLEOTIDE SEQUENCE</scope>
    <source>
        <strain evidence="13">ChiHejej3B27-2180</strain>
    </source>
</reference>
<dbReference type="Pfam" id="PF00270">
    <property type="entry name" value="DEAD"/>
    <property type="match status" value="1"/>
</dbReference>
<dbReference type="InterPro" id="IPR006054">
    <property type="entry name" value="DnaQ"/>
</dbReference>
<dbReference type="Pfam" id="PF13307">
    <property type="entry name" value="Helicase_C_2"/>
    <property type="match status" value="1"/>
</dbReference>
<evidence type="ECO:0000259" key="12">
    <source>
        <dbReference type="PROSITE" id="PS51193"/>
    </source>
</evidence>
<evidence type="ECO:0000256" key="5">
    <source>
        <dbReference type="ARBA" id="ARBA00022741"/>
    </source>
</evidence>
<dbReference type="GO" id="GO:0045004">
    <property type="term" value="P:DNA replication proofreading"/>
    <property type="evidence" value="ECO:0007669"/>
    <property type="project" value="TreeGrafter"/>
</dbReference>
<evidence type="ECO:0000256" key="1">
    <source>
        <dbReference type="ARBA" id="ARBA00022679"/>
    </source>
</evidence>
<keyword evidence="2" id="KW-0548">Nucleotidyltransferase</keyword>
<dbReference type="GO" id="GO:0003887">
    <property type="term" value="F:DNA-directed DNA polymerase activity"/>
    <property type="evidence" value="ECO:0007669"/>
    <property type="project" value="UniProtKB-KW"/>
</dbReference>
<dbReference type="SMART" id="SM00487">
    <property type="entry name" value="DEXDc"/>
    <property type="match status" value="1"/>
</dbReference>
<dbReference type="InterPro" id="IPR012337">
    <property type="entry name" value="RNaseH-like_sf"/>
</dbReference>
<dbReference type="GO" id="GO:0004386">
    <property type="term" value="F:helicase activity"/>
    <property type="evidence" value="ECO:0007669"/>
    <property type="project" value="UniProtKB-KW"/>
</dbReference>
<feature type="domain" description="Helicase ATP-binding" evidence="12">
    <location>
        <begin position="251"/>
        <end position="534"/>
    </location>
</feature>
<keyword evidence="3" id="KW-0235">DNA replication</keyword>
<comment type="function">
    <text evidence="10 11">3'-5' exonuclease.</text>
</comment>
<keyword evidence="7 10" id="KW-0269">Exonuclease</keyword>
<dbReference type="NCBIfam" id="TIGR01407">
    <property type="entry name" value="dinG_rel"/>
    <property type="match status" value="1"/>
</dbReference>
<feature type="short sequence motif" description="DEAH box" evidence="10">
    <location>
        <begin position="465"/>
        <end position="468"/>
    </location>
</feature>
<feature type="binding site" evidence="10">
    <location>
        <begin position="288"/>
        <end position="295"/>
    </location>
    <ligand>
        <name>ATP</name>
        <dbReference type="ChEBI" id="CHEBI:30616"/>
    </ligand>
</feature>
<dbReference type="PANTHER" id="PTHR30231">
    <property type="entry name" value="DNA POLYMERASE III SUBUNIT EPSILON"/>
    <property type="match status" value="1"/>
</dbReference>
<comment type="caution">
    <text evidence="13">The sequence shown here is derived from an EMBL/GenBank/DDBJ whole genome shotgun (WGS) entry which is preliminary data.</text>
</comment>
<reference evidence="13" key="2">
    <citation type="submission" date="2021-04" db="EMBL/GenBank/DDBJ databases">
        <authorList>
            <person name="Gilroy R."/>
        </authorList>
    </citation>
    <scope>NUCLEOTIDE SEQUENCE</scope>
    <source>
        <strain evidence="13">ChiHejej3B27-2180</strain>
    </source>
</reference>
<dbReference type="InterPro" id="IPR027417">
    <property type="entry name" value="P-loop_NTPase"/>
</dbReference>
<keyword evidence="13" id="KW-0347">Helicase</keyword>
<dbReference type="InterPro" id="IPR011545">
    <property type="entry name" value="DEAD/DEAH_box_helicase_dom"/>
</dbReference>
<dbReference type="GO" id="GO:0005829">
    <property type="term" value="C:cytosol"/>
    <property type="evidence" value="ECO:0007669"/>
    <property type="project" value="TreeGrafter"/>
</dbReference>
<dbReference type="InterPro" id="IPR006555">
    <property type="entry name" value="ATP-dep_Helicase_C"/>
</dbReference>
<dbReference type="HAMAP" id="MF_02206">
    <property type="entry name" value="DinG_exonucl"/>
    <property type="match status" value="1"/>
</dbReference>
<comment type="similarity">
    <text evidence="10 11">Belongs to the helicase family. DinG subfamily. Type 2 sub-subfamily.</text>
</comment>
<dbReference type="SMART" id="SM00479">
    <property type="entry name" value="EXOIII"/>
    <property type="match status" value="1"/>
</dbReference>
<dbReference type="GO" id="GO:0005524">
    <property type="term" value="F:ATP binding"/>
    <property type="evidence" value="ECO:0007669"/>
    <property type="project" value="UniProtKB-UniRule"/>
</dbReference>
<name>A0A9D1U4D5_9LACO</name>
<dbReference type="PROSITE" id="PS51193">
    <property type="entry name" value="HELICASE_ATP_BIND_2"/>
    <property type="match status" value="1"/>
</dbReference>
<dbReference type="CDD" id="cd06127">
    <property type="entry name" value="DEDDh"/>
    <property type="match status" value="1"/>
</dbReference>
<dbReference type="Pfam" id="PF00929">
    <property type="entry name" value="RNase_T"/>
    <property type="match status" value="1"/>
</dbReference>
<dbReference type="Gene3D" id="3.30.420.10">
    <property type="entry name" value="Ribonuclease H-like superfamily/Ribonuclease H"/>
    <property type="match status" value="1"/>
</dbReference>
<keyword evidence="8 10" id="KW-0067">ATP-binding</keyword>
<evidence type="ECO:0000256" key="10">
    <source>
        <dbReference type="HAMAP-Rule" id="MF_02206"/>
    </source>
</evidence>
<dbReference type="Gene3D" id="3.40.50.300">
    <property type="entry name" value="P-loop containing nucleotide triphosphate hydrolases"/>
    <property type="match status" value="2"/>
</dbReference>
<dbReference type="SMART" id="SM00491">
    <property type="entry name" value="HELICc2"/>
    <property type="match status" value="1"/>
</dbReference>
<dbReference type="AlphaFoldDB" id="A0A9D1U4D5"/>
<dbReference type="GO" id="GO:0003677">
    <property type="term" value="F:DNA binding"/>
    <property type="evidence" value="ECO:0007669"/>
    <property type="project" value="InterPro"/>
</dbReference>
<dbReference type="GO" id="GO:0016818">
    <property type="term" value="F:hydrolase activity, acting on acid anhydrides, in phosphorus-containing anhydrides"/>
    <property type="evidence" value="ECO:0007669"/>
    <property type="project" value="InterPro"/>
</dbReference>
<keyword evidence="9" id="KW-0239">DNA-directed DNA polymerase</keyword>
<dbReference type="PANTHER" id="PTHR30231:SF41">
    <property type="entry name" value="DNA POLYMERASE III SUBUNIT EPSILON"/>
    <property type="match status" value="1"/>
</dbReference>
<proteinExistence type="inferred from homology"/>
<dbReference type="Proteomes" id="UP000886878">
    <property type="component" value="Unassembled WGS sequence"/>
</dbReference>
<dbReference type="InterPro" id="IPR014013">
    <property type="entry name" value="Helic_SF1/SF2_ATP-bd_DinG/Rad3"/>
</dbReference>
<dbReference type="InterPro" id="IPR006310">
    <property type="entry name" value="DinG"/>
</dbReference>
<gene>
    <name evidence="10 11" type="primary">dinG</name>
    <name evidence="13" type="ORF">H9876_02440</name>
</gene>
<dbReference type="InterPro" id="IPR036397">
    <property type="entry name" value="RNaseH_sf"/>
</dbReference>
<evidence type="ECO:0000256" key="8">
    <source>
        <dbReference type="ARBA" id="ARBA00022840"/>
    </source>
</evidence>
<sequence length="946" mass="107163">MPRKKIRGPIYSVVDLETTGTSVKNGDRIIQIGCALVQDGVVVNHFETLVNPRTKIPHQIEQLTGITNKDVQSAPLFEDIAGTVFSLLTGTIFVAHNVNFDFPFLNRELERSGYPTLTIQAIDTVTLSQILLPTAKSYRLRDLTAYLTIEHDHPHSAASDADATAQLLIDLLNKLAKLPTITLRQLVSMKLELPQQTADVFATELGRRKRYPVKLPEDLYVTHGLVLHKQRHASVNISGKQFKYPSTTRAKRRLFGNHLAVRPTQSKLMNAIYNHYRQDQPEYMVVEAGTGIGKTIGYLLPLLYHAFPDRRLVVSTATNLLQQQIAEETMNQLNQVLPFDATSVVVEGSSHYLNLTKFVHSLGEQSDSKLVQLLKAKILVWLLQTTNGDLDELNMTTQNSPYFAEIRHQGVQTLDIHGPYYQDDFLVRQQAKLRHANVIITNHAYLAAHASELGTQNGQPYLVVDEAQHLSDSVLKMARHTISFQGLLSNVNTLRGLVNDDNEFSLFDTFSSLPLADYNVELLTDDLRDLDDAIGDFQQVLYRQFIVQFDSNSAERIIESPVDNDQLGEILSLSSPLMMNLEQALASTRLHFRALEHIFETRQDSWLPSDRGLMNQFSSHLDKLAQADDTLHDFLRLLDERASAAVFWLTIQQSHERSSMKLSGGLMETNHFLSEKVYPEFYRPLFIGATLFNSSRSQYLYHQLDIDRQETQLKRFASPFDYQQNSELLIAKDAPQPASLNNGHYISYLSRTIRQLADSTQCQTMVLFNSLLTIEQVYSQLRGTDLFNQRDILAQGITGSREKLLKQFATGHNAVLLGASSFWEGIDLPRNLLQLLVITRLPFDSPNEIITQAQSSLIQQEGKNPFYQLQLPKATIRLRQGVGRLLRTPDDYGVAVCLDPRLYHRRYGKSMQGALPKEMPKKVLPTDQLIKQAKNFLNGHRQRANK</sequence>
<keyword evidence="4 10" id="KW-0540">Nuclease</keyword>
<dbReference type="InterPro" id="IPR014001">
    <property type="entry name" value="Helicase_ATP-bd"/>
</dbReference>
<dbReference type="FunFam" id="3.30.420.10:FF:000045">
    <property type="entry name" value="3'-5' exonuclease DinG"/>
    <property type="match status" value="1"/>
</dbReference>
<evidence type="ECO:0000256" key="6">
    <source>
        <dbReference type="ARBA" id="ARBA00022801"/>
    </source>
</evidence>
<keyword evidence="5 10" id="KW-0547">Nucleotide-binding</keyword>
<dbReference type="SUPFAM" id="SSF53098">
    <property type="entry name" value="Ribonuclease H-like"/>
    <property type="match status" value="1"/>
</dbReference>
<protein>
    <recommendedName>
        <fullName evidence="10 11">3'-5' exonuclease DinG</fullName>
        <ecNumber evidence="10 11">3.1.-.-</ecNumber>
    </recommendedName>
</protein>
<dbReference type="EMBL" id="DXGK01000043">
    <property type="protein sequence ID" value="HIW70229.1"/>
    <property type="molecule type" value="Genomic_DNA"/>
</dbReference>
<dbReference type="SUPFAM" id="SSF52540">
    <property type="entry name" value="P-loop containing nucleoside triphosphate hydrolases"/>
    <property type="match status" value="2"/>
</dbReference>
<dbReference type="EC" id="3.1.-.-" evidence="10 11"/>
<evidence type="ECO:0000313" key="14">
    <source>
        <dbReference type="Proteomes" id="UP000886878"/>
    </source>
</evidence>
<dbReference type="NCBIfam" id="TIGR00573">
    <property type="entry name" value="dnaq"/>
    <property type="match status" value="1"/>
</dbReference>
<accession>A0A9D1U4D5</accession>
<evidence type="ECO:0000256" key="9">
    <source>
        <dbReference type="ARBA" id="ARBA00022932"/>
    </source>
</evidence>
<evidence type="ECO:0000313" key="13">
    <source>
        <dbReference type="EMBL" id="HIW70229.1"/>
    </source>
</evidence>
<dbReference type="GO" id="GO:0008408">
    <property type="term" value="F:3'-5' exonuclease activity"/>
    <property type="evidence" value="ECO:0007669"/>
    <property type="project" value="UniProtKB-UniRule"/>
</dbReference>
<evidence type="ECO:0000256" key="11">
    <source>
        <dbReference type="RuleBase" id="RU364106"/>
    </source>
</evidence>
<evidence type="ECO:0000256" key="7">
    <source>
        <dbReference type="ARBA" id="ARBA00022839"/>
    </source>
</evidence>
<evidence type="ECO:0000256" key="2">
    <source>
        <dbReference type="ARBA" id="ARBA00022695"/>
    </source>
</evidence>
<organism evidence="13 14">
    <name type="scientific">Candidatus Limosilactobacillus merdipullorum</name>
    <dbReference type="NCBI Taxonomy" id="2838653"/>
    <lineage>
        <taxon>Bacteria</taxon>
        <taxon>Bacillati</taxon>
        <taxon>Bacillota</taxon>
        <taxon>Bacilli</taxon>
        <taxon>Lactobacillales</taxon>
        <taxon>Lactobacillaceae</taxon>
        <taxon>Limosilactobacillus</taxon>
    </lineage>
</organism>
<keyword evidence="6 10" id="KW-0378">Hydrolase</keyword>
<evidence type="ECO:0000256" key="3">
    <source>
        <dbReference type="ARBA" id="ARBA00022705"/>
    </source>
</evidence>
<keyword evidence="1" id="KW-0808">Transferase</keyword>
<dbReference type="InterPro" id="IPR013520">
    <property type="entry name" value="Ribonucl_H"/>
</dbReference>